<feature type="transmembrane region" description="Helical" evidence="1">
    <location>
        <begin position="375"/>
        <end position="397"/>
    </location>
</feature>
<protein>
    <recommendedName>
        <fullName evidence="4">Glycosyltransferase RgtA/B/C/D-like domain-containing protein</fullName>
    </recommendedName>
</protein>
<feature type="transmembrane region" description="Helical" evidence="1">
    <location>
        <begin position="571"/>
        <end position="590"/>
    </location>
</feature>
<organism evidence="2 3">
    <name type="scientific">Robinsoniella peoriensis</name>
    <dbReference type="NCBI Taxonomy" id="180332"/>
    <lineage>
        <taxon>Bacteria</taxon>
        <taxon>Bacillati</taxon>
        <taxon>Bacillota</taxon>
        <taxon>Clostridia</taxon>
        <taxon>Lachnospirales</taxon>
        <taxon>Lachnospiraceae</taxon>
        <taxon>Robinsoniella</taxon>
    </lineage>
</organism>
<comment type="caution">
    <text evidence="2">The sequence shown here is derived from an EMBL/GenBank/DDBJ whole genome shotgun (WGS) entry which is preliminary data.</text>
</comment>
<feature type="transmembrane region" description="Helical" evidence="1">
    <location>
        <begin position="630"/>
        <end position="650"/>
    </location>
</feature>
<keyword evidence="3" id="KW-1185">Reference proteome</keyword>
<feature type="transmembrane region" description="Helical" evidence="1">
    <location>
        <begin position="541"/>
        <end position="559"/>
    </location>
</feature>
<evidence type="ECO:0000313" key="2">
    <source>
        <dbReference type="EMBL" id="TLC99908.1"/>
    </source>
</evidence>
<feature type="transmembrane region" description="Helical" evidence="1">
    <location>
        <begin position="449"/>
        <end position="471"/>
    </location>
</feature>
<feature type="transmembrane region" description="Helical" evidence="1">
    <location>
        <begin position="172"/>
        <end position="192"/>
    </location>
</feature>
<feature type="transmembrane region" description="Helical" evidence="1">
    <location>
        <begin position="349"/>
        <end position="369"/>
    </location>
</feature>
<sequence precursor="true">MRMKCESKRKMIKSVIIGLLIAVLAECFLVNYRTWESFTFSPIEGYSVDYSVEKETEEPGKVHFSKEEAVIEITDINEAVHNLYLDLQPEKESIRQFQIRISAADEGNELYYELPPLVINVNSAAGKYVKLNLSGKAKKLKIELEDLKGEAVWIKQIGLNVHKPLNLHISNIAGIFILWMLLSGLYYMRNLLKAKCDMRNKKQYCICVAVIGIELGVVLSGAFGTAKYVDPPWVHHYQYEKLAQSLAKGHFYLDIEPSKELLAMDNPYDTKLRKNLKVPSEWDTAYFEGKYYVYFGIAPVLFFYLPYYLITGQGFPTVAGTVFCEALFVLGIVMLLLELVKRYFKKTSFGMLLLLEILVFCGSGSLIVAEYPTFYALPIIMGMCFVVWGMYFLISGLGQEKIHIKRVLTGCICLALTAGCRPQMLAACFPCFCLLAPHLKKTWRLDKRVWAKQAGICLLPFLLIGAGLMYYNYARFGSPFDFGANYNLTTNDMTNRGFHLDRFPLGIYMFLLQPVNFQTHFPFMQKVDVAAAYQGITIFEGMYGGILMLHPFLWLNVFIIKMKKGLRQKGLFAFALVSLAAAIVIMGADVQMAGILMRYMCDFGIFLCIPAVLVIMQAETEIRDRQFKAAIHAGTGVLAGISVLLSGLYLCN</sequence>
<keyword evidence="1" id="KW-1133">Transmembrane helix</keyword>
<dbReference type="EMBL" id="QGQD01000061">
    <property type="protein sequence ID" value="TLC99908.1"/>
    <property type="molecule type" value="Genomic_DNA"/>
</dbReference>
<evidence type="ECO:0000256" key="1">
    <source>
        <dbReference type="SAM" id="Phobius"/>
    </source>
</evidence>
<dbReference type="RefSeq" id="WP_138002944.1">
    <property type="nucleotide sequence ID" value="NZ_QGQD01000061.1"/>
</dbReference>
<accession>A0A4U8Q617</accession>
<feature type="transmembrane region" description="Helical" evidence="1">
    <location>
        <begin position="596"/>
        <end position="618"/>
    </location>
</feature>
<keyword evidence="1" id="KW-0812">Transmembrane</keyword>
<dbReference type="AlphaFoldDB" id="A0A4U8Q617"/>
<reference evidence="2 3" key="1">
    <citation type="journal article" date="2019" name="Anaerobe">
        <title>Detection of Robinsoniella peoriensis in multiple bone samples of a trauma patient.</title>
        <authorList>
            <person name="Schrottner P."/>
            <person name="Hartwich K."/>
            <person name="Bunk B."/>
            <person name="Schober I."/>
            <person name="Helbig S."/>
            <person name="Rudolph W.W."/>
            <person name="Gunzer F."/>
        </authorList>
    </citation>
    <scope>NUCLEOTIDE SEQUENCE [LARGE SCALE GENOMIC DNA]</scope>
    <source>
        <strain evidence="2 3">DSM 106044</strain>
    </source>
</reference>
<evidence type="ECO:0000313" key="3">
    <source>
        <dbReference type="Proteomes" id="UP000306509"/>
    </source>
</evidence>
<keyword evidence="1" id="KW-0472">Membrane</keyword>
<proteinExistence type="predicted"/>
<gene>
    <name evidence="2" type="ORF">DSM106044_03210</name>
</gene>
<name>A0A4U8Q617_9FIRM</name>
<dbReference type="STRING" id="180332.GCA_000797495_00928"/>
<feature type="transmembrane region" description="Helical" evidence="1">
    <location>
        <begin position="315"/>
        <end position="337"/>
    </location>
</feature>
<dbReference type="Proteomes" id="UP000306509">
    <property type="component" value="Unassembled WGS sequence"/>
</dbReference>
<feature type="transmembrane region" description="Helical" evidence="1">
    <location>
        <begin position="291"/>
        <end position="309"/>
    </location>
</feature>
<evidence type="ECO:0008006" key="4">
    <source>
        <dbReference type="Google" id="ProtNLM"/>
    </source>
</evidence>